<reference evidence="1" key="2">
    <citation type="submission" date="2020-09" db="EMBL/GenBank/DDBJ databases">
        <authorList>
            <person name="Sun Q."/>
            <person name="Ohkuma M."/>
        </authorList>
    </citation>
    <scope>NUCLEOTIDE SEQUENCE</scope>
    <source>
        <strain evidence="1">JCM 3086</strain>
    </source>
</reference>
<proteinExistence type="predicted"/>
<accession>A0A917KKS9</accession>
<dbReference type="AlphaFoldDB" id="A0A917KKS9"/>
<dbReference type="RefSeq" id="WP_189311413.1">
    <property type="nucleotide sequence ID" value="NZ_BMQA01000007.1"/>
</dbReference>
<dbReference type="Proteomes" id="UP000657574">
    <property type="component" value="Unassembled WGS sequence"/>
</dbReference>
<organism evidence="1 2">
    <name type="scientific">Streptomyces brasiliensis</name>
    <dbReference type="NCBI Taxonomy" id="1954"/>
    <lineage>
        <taxon>Bacteria</taxon>
        <taxon>Bacillati</taxon>
        <taxon>Actinomycetota</taxon>
        <taxon>Actinomycetes</taxon>
        <taxon>Kitasatosporales</taxon>
        <taxon>Streptomycetaceae</taxon>
        <taxon>Streptomyces</taxon>
    </lineage>
</organism>
<reference evidence="1" key="1">
    <citation type="journal article" date="2014" name="Int. J. Syst. Evol. Microbiol.">
        <title>Complete genome sequence of Corynebacterium casei LMG S-19264T (=DSM 44701T), isolated from a smear-ripened cheese.</title>
        <authorList>
            <consortium name="US DOE Joint Genome Institute (JGI-PGF)"/>
            <person name="Walter F."/>
            <person name="Albersmeier A."/>
            <person name="Kalinowski J."/>
            <person name="Ruckert C."/>
        </authorList>
    </citation>
    <scope>NUCLEOTIDE SEQUENCE</scope>
    <source>
        <strain evidence="1">JCM 3086</strain>
    </source>
</reference>
<gene>
    <name evidence="1" type="ORF">GCM10010121_027460</name>
</gene>
<name>A0A917KKS9_9ACTN</name>
<dbReference type="EMBL" id="BMQA01000007">
    <property type="protein sequence ID" value="GGJ15287.1"/>
    <property type="molecule type" value="Genomic_DNA"/>
</dbReference>
<evidence type="ECO:0000313" key="1">
    <source>
        <dbReference type="EMBL" id="GGJ15287.1"/>
    </source>
</evidence>
<comment type="caution">
    <text evidence="1">The sequence shown here is derived from an EMBL/GenBank/DDBJ whole genome shotgun (WGS) entry which is preliminary data.</text>
</comment>
<protein>
    <submittedName>
        <fullName evidence="1">Uncharacterized protein</fullName>
    </submittedName>
</protein>
<evidence type="ECO:0000313" key="2">
    <source>
        <dbReference type="Proteomes" id="UP000657574"/>
    </source>
</evidence>
<keyword evidence="2" id="KW-1185">Reference proteome</keyword>
<sequence length="80" mass="8367">MKNLTASAHIEPNTRFRVTAFPDRATPFVSLRMGGDFVEIALIASPGTSKALRNLATTAIEAADALDALTADAPEVPGRG</sequence>